<evidence type="ECO:0000313" key="10">
    <source>
        <dbReference type="Proteomes" id="UP000663873"/>
    </source>
</evidence>
<dbReference type="OrthoDB" id="10011075at2759"/>
<dbReference type="EMBL" id="CAJOBR010001466">
    <property type="protein sequence ID" value="CAF4610744.1"/>
    <property type="molecule type" value="Genomic_DNA"/>
</dbReference>
<dbReference type="EMBL" id="CAJNYT010000975">
    <property type="protein sequence ID" value="CAF3387200.1"/>
    <property type="molecule type" value="Genomic_DNA"/>
</dbReference>
<evidence type="ECO:0000259" key="1">
    <source>
        <dbReference type="PROSITE" id="PS50181"/>
    </source>
</evidence>
<dbReference type="Gene3D" id="3.80.10.10">
    <property type="entry name" value="Ribonuclease Inhibitor"/>
    <property type="match status" value="1"/>
</dbReference>
<dbReference type="Proteomes" id="UP000663848">
    <property type="component" value="Unassembled WGS sequence"/>
</dbReference>
<dbReference type="PROSITE" id="PS50181">
    <property type="entry name" value="FBOX"/>
    <property type="match status" value="1"/>
</dbReference>
<name>A0A820L3I9_9BILA</name>
<evidence type="ECO:0000313" key="7">
    <source>
        <dbReference type="EMBL" id="CAF4458480.1"/>
    </source>
</evidence>
<dbReference type="SUPFAM" id="SSF52047">
    <property type="entry name" value="RNI-like"/>
    <property type="match status" value="1"/>
</dbReference>
<dbReference type="EMBL" id="CAJOBO010001195">
    <property type="protein sequence ID" value="CAF4349900.1"/>
    <property type="molecule type" value="Genomic_DNA"/>
</dbReference>
<comment type="caution">
    <text evidence="6">The sequence shown here is derived from an EMBL/GenBank/DDBJ whole genome shotgun (WGS) entry which is preliminary data.</text>
</comment>
<dbReference type="Pfam" id="PF00646">
    <property type="entry name" value="F-box"/>
    <property type="match status" value="1"/>
</dbReference>
<evidence type="ECO:0000313" key="6">
    <source>
        <dbReference type="EMBL" id="CAF4349900.1"/>
    </source>
</evidence>
<feature type="domain" description="F-box" evidence="1">
    <location>
        <begin position="8"/>
        <end position="55"/>
    </location>
</feature>
<dbReference type="EMBL" id="CAJOBQ010001127">
    <property type="protein sequence ID" value="CAF4458480.1"/>
    <property type="molecule type" value="Genomic_DNA"/>
</dbReference>
<dbReference type="Proteomes" id="UP000663851">
    <property type="component" value="Unassembled WGS sequence"/>
</dbReference>
<protein>
    <recommendedName>
        <fullName evidence="1">F-box domain-containing protein</fullName>
    </recommendedName>
</protein>
<organism evidence="6 9">
    <name type="scientific">Rotaria socialis</name>
    <dbReference type="NCBI Taxonomy" id="392032"/>
    <lineage>
        <taxon>Eukaryota</taxon>
        <taxon>Metazoa</taxon>
        <taxon>Spiralia</taxon>
        <taxon>Gnathifera</taxon>
        <taxon>Rotifera</taxon>
        <taxon>Eurotatoria</taxon>
        <taxon>Bdelloidea</taxon>
        <taxon>Philodinida</taxon>
        <taxon>Philodinidae</taxon>
        <taxon>Rotaria</taxon>
    </lineage>
</organism>
<gene>
    <name evidence="3" type="ORF">GRG538_LOCUS8760</name>
    <name evidence="6" type="ORF">HFQ381_LOCUS16678</name>
    <name evidence="4" type="ORF">LUA448_LOCUS23676</name>
    <name evidence="8" type="ORF">QYT958_LOCUS12197</name>
    <name evidence="2" type="ORF">TIS948_LOCUS8269</name>
    <name evidence="7" type="ORF">TSG867_LOCUS17597</name>
    <name evidence="5" type="ORF">UJA718_LOCUS11552</name>
</gene>
<evidence type="ECO:0000313" key="9">
    <source>
        <dbReference type="Proteomes" id="UP000663851"/>
    </source>
</evidence>
<proteinExistence type="predicted"/>
<dbReference type="InterPro" id="IPR001810">
    <property type="entry name" value="F-box_dom"/>
</dbReference>
<dbReference type="EMBL" id="CAJNYD010003089">
    <property type="protein sequence ID" value="CAF3475527.1"/>
    <property type="molecule type" value="Genomic_DNA"/>
</dbReference>
<dbReference type="Proteomes" id="UP000663825">
    <property type="component" value="Unassembled WGS sequence"/>
</dbReference>
<dbReference type="Proteomes" id="UP000663872">
    <property type="component" value="Unassembled WGS sequence"/>
</dbReference>
<evidence type="ECO:0000313" key="2">
    <source>
        <dbReference type="EMBL" id="CAF3126139.1"/>
    </source>
</evidence>
<dbReference type="InterPro" id="IPR032675">
    <property type="entry name" value="LRR_dom_sf"/>
</dbReference>
<evidence type="ECO:0000313" key="8">
    <source>
        <dbReference type="EMBL" id="CAF4610744.1"/>
    </source>
</evidence>
<sequence>MSSHEMQISKFDILPNEVLLEIFEYLPPAYTFETFYFLNKRYNSLLRSIRLRVDLFNVSKQIFDYYHYFLFPDVSHCIVSLRCEDVFDRLTYQINLSNFISLEYLTITNIKLSTLKNIIPHINRFPNLTYLNLQMSAEASMTRKLYFEQPMPSIEKCILNFNRRLIIEGEQCYSNLKYLTISRYHIDDLLLFLHIYTPELKYLTITFNDKYNSKTLLPKTENKHHLESLTVKQCRVPFNRMEKLILTSLPRLKRLNIHAMGIDYADGKRWEMLLSKCFPLLKAFFLHTTFPKEEASTPALRTQLLKTFETMYFSSHNLYFALLYHPSTSAIDLFSLPLVNHRIHASLYDTYIEKTMNDINIFENVNELSLFLTTSEENLKLPKSCFSNVKNLKLISRFRQYERLPRNLFVDISNLVTFSKLESLEFIGNTFPSTSFVLLDYTPKLESLSISFSNLIQMTKALTDQHSCQQLTKLIKHLNITSADDLKDLAVFERLPLVFCTLESLSLHLANLKDVYPLLILILQKMARILNRMSIFIDVYTIEANMLYEFKIWLIGYLYSHELEKVDVQQIDNQIDFCF</sequence>
<dbReference type="AlphaFoldDB" id="A0A820L3I9"/>
<dbReference type="Proteomes" id="UP000663873">
    <property type="component" value="Unassembled WGS sequence"/>
</dbReference>
<dbReference type="Proteomes" id="UP000663833">
    <property type="component" value="Unassembled WGS sequence"/>
</dbReference>
<dbReference type="EMBL" id="CAJNXB010001050">
    <property type="protein sequence ID" value="CAF3126139.1"/>
    <property type="molecule type" value="Genomic_DNA"/>
</dbReference>
<evidence type="ECO:0000313" key="4">
    <source>
        <dbReference type="EMBL" id="CAF3475527.1"/>
    </source>
</evidence>
<keyword evidence="10" id="KW-1185">Reference proteome</keyword>
<reference evidence="6" key="1">
    <citation type="submission" date="2021-02" db="EMBL/GenBank/DDBJ databases">
        <authorList>
            <person name="Nowell W R."/>
        </authorList>
    </citation>
    <scope>NUCLEOTIDE SEQUENCE</scope>
</reference>
<dbReference type="EMBL" id="CAJOBP010001424">
    <property type="protein sequence ID" value="CAF4283588.1"/>
    <property type="molecule type" value="Genomic_DNA"/>
</dbReference>
<accession>A0A820L3I9</accession>
<evidence type="ECO:0000313" key="5">
    <source>
        <dbReference type="EMBL" id="CAF4283588.1"/>
    </source>
</evidence>
<evidence type="ECO:0000313" key="3">
    <source>
        <dbReference type="EMBL" id="CAF3387200.1"/>
    </source>
</evidence>
<dbReference type="Proteomes" id="UP000663862">
    <property type="component" value="Unassembled WGS sequence"/>
</dbReference>